<comment type="caution">
    <text evidence="2">The sequence shown here is derived from an EMBL/GenBank/DDBJ whole genome shotgun (WGS) entry which is preliminary data.</text>
</comment>
<feature type="compositionally biased region" description="Polar residues" evidence="1">
    <location>
        <begin position="319"/>
        <end position="331"/>
    </location>
</feature>
<evidence type="ECO:0000256" key="1">
    <source>
        <dbReference type="SAM" id="MobiDB-lite"/>
    </source>
</evidence>
<evidence type="ECO:0000313" key="2">
    <source>
        <dbReference type="EMBL" id="TWU03169.1"/>
    </source>
</evidence>
<proteinExistence type="predicted"/>
<reference evidence="2 3" key="1">
    <citation type="submission" date="2019-02" db="EMBL/GenBank/DDBJ databases">
        <title>Deep-cultivation of Planctomycetes and their phenomic and genomic characterization uncovers novel biology.</title>
        <authorList>
            <person name="Wiegand S."/>
            <person name="Jogler M."/>
            <person name="Boedeker C."/>
            <person name="Pinto D."/>
            <person name="Vollmers J."/>
            <person name="Rivas-Marin E."/>
            <person name="Kohn T."/>
            <person name="Peeters S.H."/>
            <person name="Heuer A."/>
            <person name="Rast P."/>
            <person name="Oberbeckmann S."/>
            <person name="Bunk B."/>
            <person name="Jeske O."/>
            <person name="Meyerdierks A."/>
            <person name="Storesund J.E."/>
            <person name="Kallscheuer N."/>
            <person name="Luecker S."/>
            <person name="Lage O.M."/>
            <person name="Pohl T."/>
            <person name="Merkel B.J."/>
            <person name="Hornburger P."/>
            <person name="Mueller R.-W."/>
            <person name="Bruemmer F."/>
            <person name="Labrenz M."/>
            <person name="Spormann A.M."/>
            <person name="Op Den Camp H."/>
            <person name="Overmann J."/>
            <person name="Amann R."/>
            <person name="Jetten M.S.M."/>
            <person name="Mascher T."/>
            <person name="Medema M.H."/>
            <person name="Devos D.P."/>
            <person name="Kaster A.-K."/>
            <person name="Ovreas L."/>
            <person name="Rohde M."/>
            <person name="Galperin M.Y."/>
            <person name="Jogler C."/>
        </authorList>
    </citation>
    <scope>NUCLEOTIDE SEQUENCE [LARGE SCALE GENOMIC DNA]</scope>
    <source>
        <strain evidence="2 3">Pla100</strain>
    </source>
</reference>
<feature type="compositionally biased region" description="Low complexity" evidence="1">
    <location>
        <begin position="303"/>
        <end position="314"/>
    </location>
</feature>
<protein>
    <submittedName>
        <fullName evidence="2">Uncharacterized protein</fullName>
    </submittedName>
</protein>
<dbReference type="EMBL" id="SJPM01000001">
    <property type="protein sequence ID" value="TWU03169.1"/>
    <property type="molecule type" value="Genomic_DNA"/>
</dbReference>
<organism evidence="2 3">
    <name type="scientific">Neorhodopirellula pilleata</name>
    <dbReference type="NCBI Taxonomy" id="2714738"/>
    <lineage>
        <taxon>Bacteria</taxon>
        <taxon>Pseudomonadati</taxon>
        <taxon>Planctomycetota</taxon>
        <taxon>Planctomycetia</taxon>
        <taxon>Pirellulales</taxon>
        <taxon>Pirellulaceae</taxon>
        <taxon>Neorhodopirellula</taxon>
    </lineage>
</organism>
<sequence length="1377" mass="137954">MLAADMLFEGTSNDDQIVVRDAATPGMLTIESTNGTFNAVTFEMPTNSLTIKGLGGNDTITVASFNSPFNGDLLLEAEGITVNPGVTISTTGKITLTAKAEDDGKIEPRVNLGLIEVPLPVDLTGFYYANPAALIDLTGATLVGTAITLSADASAPINAAPAQFNAFEGTGVYVKSKAEIKIVNTTVTADSLSAIATSSVSSDQEDKADGTVATGDAGISVAVVDSDALAYVTGTSTLTISGNVNIESVNTIGIQSSVDGGATGTVGATLAVAVVGADTRSYISGSSSIADGADSVTITATTNSTATSSATSTAGGAEENTTPGQSKTQKVLSDPDGDGNTEDKASTGDGDIKFAGAVAVTVVNNDTLAYIDTSGSIGSEGKVTVTSAATDNASATASGENTGGGATGVGVAVALNIVHVDSNAYLAGTGSLKAAETIDVSASLGVVEGFSASATSGAGASDKVGVAGSLAINVVNTNVNAVVKTGATLTLSGGLTLTSTSTTNTQTNADAQQEAAGTTGIGASIALGIGNNDTNALVEDNANFTGASSLSLSASGAHAMSTESTAGAEGGTAVTPVVAISVALNDTVARLGTGVAMTVDGDVTIEATQENESTANAEASATGDTAIGASLGLTVAEDSVSATLMRNLTTLGGSLALMGRGAAATRTTAKAGAKGAEEEDETTPADDDQVNQENDKQLAFANKRSEMATGEKSKQTQTPKAETADENGDGKSDSLSVAAAIAVNIHDATSTATIPDGLTLVIDGNVTVSTGANSDASALADGSAVSGEGGTSVGAAVALNVGQTVNDATVGNAAITSDGLVIEALMTDREISITPTSTATADIERDSILVGELDDLAVGDEVIYSNGGGSSIGGLSNNTTYFVVSLEDGRIQLATAADGDAIDLTSVGTGDKHKLDRAEKDAIEFNPAEENFAIELGGGTGLETGDAIVYGKGDGAVIGGLTDGETYYAIVDGSGKLALASSYDEALEGNAVELTSVGSGEEHTITEATHSAGASATSGASGGNIGVAGSLAINVTDGSTQAILKSGAGVTLRDGSDAGTTVGDVALAAKATTNNRVLATPSEDASGASLGVGLSVGVNVGDHDATAKIEGNTTITTANNLTLEAVGIHFMVTDAKSGASSEKTAAAGAVATTISDNDTTAMVTSGGAALDVRGDVLVSADGSHTQNTTADGQTAGAGAGIGLSLLWESWRTTFWPRWIAVFQPERLQQRVTLPSKPTRLLRWQPKRALGLKVPRIRRKQRTPPMHRRHAKPDSQKSVAACPIALISVLRPQVIESMMRTPKQVRKPRIPAAQALPVRTPPAPMRPPKRKAARSRLPPRSEPACCSPRSLRELPMGLRSARAAMSKSPRWQTPMRRR</sequence>
<keyword evidence="3" id="KW-1185">Reference proteome</keyword>
<feature type="compositionally biased region" description="Basic and acidic residues" evidence="1">
    <location>
        <begin position="703"/>
        <end position="714"/>
    </location>
</feature>
<feature type="region of interest" description="Disordered" evidence="1">
    <location>
        <begin position="668"/>
        <end position="732"/>
    </location>
</feature>
<accession>A0A5C6AVD7</accession>
<feature type="region of interest" description="Disordered" evidence="1">
    <location>
        <begin position="1316"/>
        <end position="1351"/>
    </location>
</feature>
<evidence type="ECO:0000313" key="3">
    <source>
        <dbReference type="Proteomes" id="UP000316213"/>
    </source>
</evidence>
<feature type="region of interest" description="Disordered" evidence="1">
    <location>
        <begin position="303"/>
        <end position="348"/>
    </location>
</feature>
<gene>
    <name evidence="2" type="ORF">Pla100_00870</name>
</gene>
<name>A0A5C6AVD7_9BACT</name>
<feature type="compositionally biased region" description="Acidic residues" evidence="1">
    <location>
        <begin position="677"/>
        <end position="690"/>
    </location>
</feature>
<dbReference type="Proteomes" id="UP000316213">
    <property type="component" value="Unassembled WGS sequence"/>
</dbReference>